<dbReference type="AlphaFoldDB" id="A0A8X6KMN9"/>
<evidence type="ECO:0000256" key="9">
    <source>
        <dbReference type="SAM" id="MobiDB-lite"/>
    </source>
</evidence>
<comment type="caution">
    <text evidence="11">The sequence shown here is derived from an EMBL/GenBank/DDBJ whole genome shotgun (WGS) entry which is preliminary data.</text>
</comment>
<keyword evidence="5 8" id="KW-0456">Lyase</keyword>
<dbReference type="InterPro" id="IPR033644">
    <property type="entry name" value="Ferrochelatase_C"/>
</dbReference>
<evidence type="ECO:0000256" key="8">
    <source>
        <dbReference type="RuleBase" id="RU000607"/>
    </source>
</evidence>
<dbReference type="Pfam" id="PF00762">
    <property type="entry name" value="Ferrochelatase"/>
    <property type="match status" value="1"/>
</dbReference>
<keyword evidence="6 8" id="KW-0627">Porphyrin biosynthesis</keyword>
<evidence type="ECO:0000256" key="5">
    <source>
        <dbReference type="ARBA" id="ARBA00023239"/>
    </source>
</evidence>
<comment type="catalytic activity">
    <reaction evidence="7">
        <text>heme b + 2 H(+) = protoporphyrin IX + Fe(2+)</text>
        <dbReference type="Rhea" id="RHEA:22584"/>
        <dbReference type="ChEBI" id="CHEBI:15378"/>
        <dbReference type="ChEBI" id="CHEBI:29033"/>
        <dbReference type="ChEBI" id="CHEBI:57306"/>
        <dbReference type="ChEBI" id="CHEBI:60344"/>
        <dbReference type="EC" id="4.98.1.1"/>
    </reaction>
    <physiologicalReaction direction="right-to-left" evidence="7">
        <dbReference type="Rhea" id="RHEA:22586"/>
    </physiologicalReaction>
</comment>
<name>A0A8X6KMN9_TRICU</name>
<evidence type="ECO:0000256" key="1">
    <source>
        <dbReference type="ARBA" id="ARBA00004943"/>
    </source>
</evidence>
<sequence length="541" mass="61317">MYKSTSSTNPQQKGNAGEFNKRQASKLALAEDTDGRFIAQEKNSNQQHNPLREGAVFAMKRNIIPFFEMAIIVPFVCLALPSMIGSMGLIQCASICAALMVATCFIVRTCQLREKLMEKITHHSRKEIDGQFKKDTIKFPIFDQNRKHTEYNSPNSVRLLDETSSTSLFVKVLLFPLKVLQSCIMLSLAAVELLETVPSLFVDTFFDWSFTSTKSNLQRSGHLLYASVRNLVPITKFDECVVNFIGTPEVTCCSSARIINLPNPFRFLLAKFISAKRENIARKIYEEIGGKSPILENTKAQADALELKLNEDENHVYKVFICMRYWHPFADEVVKSVKQFDSDEVILLPLYPQYSTTTTLSSIENWQKNAKKHGLKCNTKIIHHYYDNENFIEAHANLIAKYYKLASRIGKPRVLFSAHSLPLSVIKKGDPYASQVERSVELIVEKLAINNLDWSICYQSKIGPVKWLEPSTESELSRAKADGVPVVLSPISFVSEHSETLVELDIEYKAIIKDGYYFRVPTLSIDSLFIKCLADLCINHP</sequence>
<organism evidence="11 12">
    <name type="scientific">Trichonephila clavata</name>
    <name type="common">Joro spider</name>
    <name type="synonym">Nephila clavata</name>
    <dbReference type="NCBI Taxonomy" id="2740835"/>
    <lineage>
        <taxon>Eukaryota</taxon>
        <taxon>Metazoa</taxon>
        <taxon>Ecdysozoa</taxon>
        <taxon>Arthropoda</taxon>
        <taxon>Chelicerata</taxon>
        <taxon>Arachnida</taxon>
        <taxon>Araneae</taxon>
        <taxon>Araneomorphae</taxon>
        <taxon>Entelegynae</taxon>
        <taxon>Araneoidea</taxon>
        <taxon>Nephilidae</taxon>
        <taxon>Trichonephila</taxon>
    </lineage>
</organism>
<dbReference type="Gene3D" id="3.40.50.1400">
    <property type="match status" value="2"/>
</dbReference>
<evidence type="ECO:0000313" key="11">
    <source>
        <dbReference type="EMBL" id="GFQ76503.1"/>
    </source>
</evidence>
<keyword evidence="8" id="KW-0496">Mitochondrion</keyword>
<protein>
    <recommendedName>
        <fullName evidence="8">Ferrochelatase</fullName>
        <ecNumber evidence="8">4.98.1.1</ecNumber>
    </recommendedName>
</protein>
<keyword evidence="10" id="KW-1133">Transmembrane helix</keyword>
<comment type="subcellular location">
    <subcellularLocation>
        <location evidence="8">Mitochondrion inner membrane</location>
    </subcellularLocation>
</comment>
<accession>A0A8X6KMN9</accession>
<gene>
    <name evidence="11" type="primary">hemH</name>
    <name evidence="11" type="ORF">TNCT_634911</name>
</gene>
<evidence type="ECO:0000256" key="10">
    <source>
        <dbReference type="SAM" id="Phobius"/>
    </source>
</evidence>
<dbReference type="EC" id="4.98.1.1" evidence="8"/>
<comment type="pathway">
    <text evidence="1 8">Porphyrin-containing compound metabolism; protoheme biosynthesis; protoheme from protoporphyrin-IX: step 1/1.</text>
</comment>
<dbReference type="CDD" id="cd03411">
    <property type="entry name" value="Ferrochelatase_N"/>
    <property type="match status" value="1"/>
</dbReference>
<dbReference type="InterPro" id="IPR033659">
    <property type="entry name" value="Ferrochelatase_N"/>
</dbReference>
<evidence type="ECO:0000313" key="12">
    <source>
        <dbReference type="Proteomes" id="UP000887116"/>
    </source>
</evidence>
<dbReference type="NCBIfam" id="TIGR00109">
    <property type="entry name" value="hemH"/>
    <property type="match status" value="1"/>
</dbReference>
<dbReference type="GO" id="GO:0005743">
    <property type="term" value="C:mitochondrial inner membrane"/>
    <property type="evidence" value="ECO:0007669"/>
    <property type="project" value="UniProtKB-SubCell"/>
</dbReference>
<evidence type="ECO:0000256" key="7">
    <source>
        <dbReference type="ARBA" id="ARBA00049915"/>
    </source>
</evidence>
<evidence type="ECO:0000256" key="6">
    <source>
        <dbReference type="ARBA" id="ARBA00023244"/>
    </source>
</evidence>
<dbReference type="CDD" id="cd00419">
    <property type="entry name" value="Ferrochelatase_C"/>
    <property type="match status" value="1"/>
</dbReference>
<evidence type="ECO:0000256" key="3">
    <source>
        <dbReference type="ARBA" id="ARBA00023004"/>
    </source>
</evidence>
<comment type="similarity">
    <text evidence="2 8">Belongs to the ferrochelatase family.</text>
</comment>
<keyword evidence="10" id="KW-0812">Transmembrane</keyword>
<dbReference type="PANTHER" id="PTHR11108:SF1">
    <property type="entry name" value="FERROCHELATASE, MITOCHONDRIAL"/>
    <property type="match status" value="1"/>
</dbReference>
<dbReference type="PANTHER" id="PTHR11108">
    <property type="entry name" value="FERROCHELATASE"/>
    <property type="match status" value="1"/>
</dbReference>
<dbReference type="GO" id="GO:0004325">
    <property type="term" value="F:ferrochelatase activity"/>
    <property type="evidence" value="ECO:0007669"/>
    <property type="project" value="UniProtKB-UniRule"/>
</dbReference>
<reference evidence="11" key="1">
    <citation type="submission" date="2020-07" db="EMBL/GenBank/DDBJ databases">
        <title>Multicomponent nature underlies the extraordinary mechanical properties of spider dragline silk.</title>
        <authorList>
            <person name="Kono N."/>
            <person name="Nakamura H."/>
            <person name="Mori M."/>
            <person name="Yoshida Y."/>
            <person name="Ohtoshi R."/>
            <person name="Malay A.D."/>
            <person name="Moran D.A.P."/>
            <person name="Tomita M."/>
            <person name="Numata K."/>
            <person name="Arakawa K."/>
        </authorList>
    </citation>
    <scope>NUCLEOTIDE SEQUENCE</scope>
</reference>
<feature type="transmembrane region" description="Helical" evidence="10">
    <location>
        <begin position="62"/>
        <end position="82"/>
    </location>
</feature>
<dbReference type="InterPro" id="IPR019772">
    <property type="entry name" value="Ferrochelatase_AS"/>
</dbReference>
<comment type="function">
    <text evidence="8">Catalyzes the ferrous insertion into protoporphyrin IX.</text>
</comment>
<keyword evidence="8" id="KW-0999">Mitochondrion inner membrane</keyword>
<dbReference type="EMBL" id="BMAO01011793">
    <property type="protein sequence ID" value="GFQ76503.1"/>
    <property type="molecule type" value="Genomic_DNA"/>
</dbReference>
<dbReference type="SUPFAM" id="SSF53800">
    <property type="entry name" value="Chelatase"/>
    <property type="match status" value="1"/>
</dbReference>
<keyword evidence="12" id="KW-1185">Reference proteome</keyword>
<keyword evidence="3 8" id="KW-0408">Iron</keyword>
<dbReference type="PROSITE" id="PS00534">
    <property type="entry name" value="FERROCHELATASE"/>
    <property type="match status" value="1"/>
</dbReference>
<feature type="compositionally biased region" description="Polar residues" evidence="9">
    <location>
        <begin position="1"/>
        <end position="14"/>
    </location>
</feature>
<evidence type="ECO:0000256" key="2">
    <source>
        <dbReference type="ARBA" id="ARBA00007718"/>
    </source>
</evidence>
<dbReference type="HAMAP" id="MF_00323">
    <property type="entry name" value="Ferrochelatase"/>
    <property type="match status" value="1"/>
</dbReference>
<dbReference type="InterPro" id="IPR001015">
    <property type="entry name" value="Ferrochelatase"/>
</dbReference>
<feature type="region of interest" description="Disordered" evidence="9">
    <location>
        <begin position="1"/>
        <end position="22"/>
    </location>
</feature>
<dbReference type="GO" id="GO:0006783">
    <property type="term" value="P:heme biosynthetic process"/>
    <property type="evidence" value="ECO:0007669"/>
    <property type="project" value="UniProtKB-UniRule"/>
</dbReference>
<keyword evidence="4 8" id="KW-0350">Heme biosynthesis</keyword>
<dbReference type="Proteomes" id="UP000887116">
    <property type="component" value="Unassembled WGS sequence"/>
</dbReference>
<proteinExistence type="inferred from homology"/>
<keyword evidence="10" id="KW-0472">Membrane</keyword>
<evidence type="ECO:0000256" key="4">
    <source>
        <dbReference type="ARBA" id="ARBA00023133"/>
    </source>
</evidence>
<dbReference type="OrthoDB" id="8118617at2759"/>